<protein>
    <submittedName>
        <fullName evidence="1">Uncharacterized protein</fullName>
    </submittedName>
</protein>
<dbReference type="Proteomes" id="UP001207468">
    <property type="component" value="Unassembled WGS sequence"/>
</dbReference>
<name>A0ACC0UJ86_9AGAM</name>
<keyword evidence="2" id="KW-1185">Reference proteome</keyword>
<sequence>MFPTGETAEESPDVEETETLMTASVSDSPFPGIERPGILRTNFLRVSKRFKRVEGQYMLDLSLPSFSTPGVVSDTDGKNLSLHTTCGPVNAEVWIVHDGSGKSRQVSLAMSTDSGRIRAKVNEPSCPDGSADRRPSLDIDLRADHGDVFVSLPHCFQGSITIRTGDERVALSPSFKKSAAPLLDVPGILQYFVGDLERGRGPGSSSGNKDGNDDPEFPFDKLLISGKFTSVRINWEGEKDLPEIGLNPLLSVLSVADRFFTTGILIDTIS</sequence>
<comment type="caution">
    <text evidence="1">The sequence shown here is derived from an EMBL/GenBank/DDBJ whole genome shotgun (WGS) entry which is preliminary data.</text>
</comment>
<evidence type="ECO:0000313" key="1">
    <source>
        <dbReference type="EMBL" id="KAI9511395.1"/>
    </source>
</evidence>
<gene>
    <name evidence="1" type="ORF">F5148DRAFT_344641</name>
</gene>
<accession>A0ACC0UJ86</accession>
<evidence type="ECO:0000313" key="2">
    <source>
        <dbReference type="Proteomes" id="UP001207468"/>
    </source>
</evidence>
<organism evidence="1 2">
    <name type="scientific">Russula earlei</name>
    <dbReference type="NCBI Taxonomy" id="71964"/>
    <lineage>
        <taxon>Eukaryota</taxon>
        <taxon>Fungi</taxon>
        <taxon>Dikarya</taxon>
        <taxon>Basidiomycota</taxon>
        <taxon>Agaricomycotina</taxon>
        <taxon>Agaricomycetes</taxon>
        <taxon>Russulales</taxon>
        <taxon>Russulaceae</taxon>
        <taxon>Russula</taxon>
    </lineage>
</organism>
<reference evidence="1" key="1">
    <citation type="submission" date="2021-03" db="EMBL/GenBank/DDBJ databases">
        <title>Evolutionary priming and transition to the ectomycorrhizal habit in an iconic lineage of mushroom-forming fungi: is preadaptation a requirement?</title>
        <authorList>
            <consortium name="DOE Joint Genome Institute"/>
            <person name="Looney B.P."/>
            <person name="Miyauchi S."/>
            <person name="Morin E."/>
            <person name="Drula E."/>
            <person name="Courty P.E."/>
            <person name="Chicoki N."/>
            <person name="Fauchery L."/>
            <person name="Kohler A."/>
            <person name="Kuo A."/>
            <person name="LaButti K."/>
            <person name="Pangilinan J."/>
            <person name="Lipzen A."/>
            <person name="Riley R."/>
            <person name="Andreopoulos W."/>
            <person name="He G."/>
            <person name="Johnson J."/>
            <person name="Barry K.W."/>
            <person name="Grigoriev I.V."/>
            <person name="Nagy L."/>
            <person name="Hibbett D."/>
            <person name="Henrissat B."/>
            <person name="Matheny P.B."/>
            <person name="Labbe J."/>
            <person name="Martin A.F."/>
        </authorList>
    </citation>
    <scope>NUCLEOTIDE SEQUENCE</scope>
    <source>
        <strain evidence="1">BPL698</strain>
    </source>
</reference>
<dbReference type="EMBL" id="JAGFNK010000022">
    <property type="protein sequence ID" value="KAI9511395.1"/>
    <property type="molecule type" value="Genomic_DNA"/>
</dbReference>
<proteinExistence type="predicted"/>